<gene>
    <name evidence="1" type="ORF">RCL2_000428300</name>
</gene>
<dbReference type="Proteomes" id="UP000615446">
    <property type="component" value="Unassembled WGS sequence"/>
</dbReference>
<dbReference type="AlphaFoldDB" id="A0A8H3QF24"/>
<evidence type="ECO:0000313" key="1">
    <source>
        <dbReference type="EMBL" id="GES76896.1"/>
    </source>
</evidence>
<comment type="caution">
    <text evidence="1">The sequence shown here is derived from an EMBL/GenBank/DDBJ whole genome shotgun (WGS) entry which is preliminary data.</text>
</comment>
<proteinExistence type="predicted"/>
<dbReference type="EMBL" id="BLAL01000027">
    <property type="protein sequence ID" value="GES76896.1"/>
    <property type="molecule type" value="Genomic_DNA"/>
</dbReference>
<organism evidence="1 2">
    <name type="scientific">Rhizophagus clarus</name>
    <dbReference type="NCBI Taxonomy" id="94130"/>
    <lineage>
        <taxon>Eukaryota</taxon>
        <taxon>Fungi</taxon>
        <taxon>Fungi incertae sedis</taxon>
        <taxon>Mucoromycota</taxon>
        <taxon>Glomeromycotina</taxon>
        <taxon>Glomeromycetes</taxon>
        <taxon>Glomerales</taxon>
        <taxon>Glomeraceae</taxon>
        <taxon>Rhizophagus</taxon>
    </lineage>
</organism>
<reference evidence="1" key="1">
    <citation type="submission" date="2019-10" db="EMBL/GenBank/DDBJ databases">
        <title>Conservation and host-specific expression of non-tandemly repeated heterogenous ribosome RNA gene in arbuscular mycorrhizal fungi.</title>
        <authorList>
            <person name="Maeda T."/>
            <person name="Kobayashi Y."/>
            <person name="Nakagawa T."/>
            <person name="Ezawa T."/>
            <person name="Yamaguchi K."/>
            <person name="Bino T."/>
            <person name="Nishimoto Y."/>
            <person name="Shigenobu S."/>
            <person name="Kawaguchi M."/>
        </authorList>
    </citation>
    <scope>NUCLEOTIDE SEQUENCE</scope>
    <source>
        <strain evidence="1">HR1</strain>
    </source>
</reference>
<evidence type="ECO:0000313" key="2">
    <source>
        <dbReference type="Proteomes" id="UP000615446"/>
    </source>
</evidence>
<accession>A0A8H3QF24</accession>
<protein>
    <submittedName>
        <fullName evidence="1">Uncharacterized protein</fullName>
    </submittedName>
</protein>
<sequence length="71" mass="8253">MISQEAKNFVILRSIRASVLQSRSSEKVLIFPVKLFSNLLRKMACRSSVNFPLIFKARRDRIPFKNTNNII</sequence>
<name>A0A8H3QF24_9GLOM</name>